<feature type="transmembrane region" description="Helical" evidence="5">
    <location>
        <begin position="298"/>
        <end position="320"/>
    </location>
</feature>
<evidence type="ECO:0000313" key="7">
    <source>
        <dbReference type="Proteomes" id="UP000318995"/>
    </source>
</evidence>
<keyword evidence="7" id="KW-1185">Reference proteome</keyword>
<name>A0A5C5VTX4_9BACT</name>
<keyword evidence="3 5" id="KW-1133">Transmembrane helix</keyword>
<dbReference type="GO" id="GO:0033281">
    <property type="term" value="C:TAT protein transport complex"/>
    <property type="evidence" value="ECO:0007669"/>
    <property type="project" value="UniProtKB-UniRule"/>
</dbReference>
<dbReference type="AlphaFoldDB" id="A0A5C5VTX4"/>
<organism evidence="6 7">
    <name type="scientific">Botrimarina hoheduenensis</name>
    <dbReference type="NCBI Taxonomy" id="2528000"/>
    <lineage>
        <taxon>Bacteria</taxon>
        <taxon>Pseudomonadati</taxon>
        <taxon>Planctomycetota</taxon>
        <taxon>Planctomycetia</taxon>
        <taxon>Pirellulales</taxon>
        <taxon>Lacipirellulaceae</taxon>
        <taxon>Botrimarina</taxon>
    </lineage>
</organism>
<accession>A0A5C5VTX4</accession>
<dbReference type="HAMAP" id="MF_00902">
    <property type="entry name" value="TatC"/>
    <property type="match status" value="1"/>
</dbReference>
<evidence type="ECO:0000256" key="1">
    <source>
        <dbReference type="ARBA" id="ARBA00004141"/>
    </source>
</evidence>
<feature type="transmembrane region" description="Helical" evidence="5">
    <location>
        <begin position="275"/>
        <end position="292"/>
    </location>
</feature>
<evidence type="ECO:0000256" key="3">
    <source>
        <dbReference type="ARBA" id="ARBA00022989"/>
    </source>
</evidence>
<proteinExistence type="inferred from homology"/>
<feature type="transmembrane region" description="Helical" evidence="5">
    <location>
        <begin position="27"/>
        <end position="50"/>
    </location>
</feature>
<dbReference type="GO" id="GO:0043953">
    <property type="term" value="P:protein transport by the Tat complex"/>
    <property type="evidence" value="ECO:0007669"/>
    <property type="project" value="UniProtKB-UniRule"/>
</dbReference>
<evidence type="ECO:0000256" key="5">
    <source>
        <dbReference type="HAMAP-Rule" id="MF_00902"/>
    </source>
</evidence>
<evidence type="ECO:0000256" key="4">
    <source>
        <dbReference type="ARBA" id="ARBA00023136"/>
    </source>
</evidence>
<dbReference type="RefSeq" id="WP_146575169.1">
    <property type="nucleotide sequence ID" value="NZ_SJPH01000008.1"/>
</dbReference>
<dbReference type="PANTHER" id="PTHR30371:SF0">
    <property type="entry name" value="SEC-INDEPENDENT PROTEIN TRANSLOCASE PROTEIN TATC, CHLOROPLASTIC-RELATED"/>
    <property type="match status" value="1"/>
</dbReference>
<dbReference type="GO" id="GO:0065002">
    <property type="term" value="P:intracellular protein transmembrane transport"/>
    <property type="evidence" value="ECO:0007669"/>
    <property type="project" value="TreeGrafter"/>
</dbReference>
<dbReference type="NCBIfam" id="TIGR00945">
    <property type="entry name" value="tatC"/>
    <property type="match status" value="1"/>
</dbReference>
<feature type="transmembrane region" description="Helical" evidence="5">
    <location>
        <begin position="193"/>
        <end position="222"/>
    </location>
</feature>
<keyword evidence="4 5" id="KW-0472">Membrane</keyword>
<dbReference type="OrthoDB" id="9777044at2"/>
<reference evidence="6 7" key="1">
    <citation type="submission" date="2019-02" db="EMBL/GenBank/DDBJ databases">
        <title>Deep-cultivation of Planctomycetes and their phenomic and genomic characterization uncovers novel biology.</title>
        <authorList>
            <person name="Wiegand S."/>
            <person name="Jogler M."/>
            <person name="Boedeker C."/>
            <person name="Pinto D."/>
            <person name="Vollmers J."/>
            <person name="Rivas-Marin E."/>
            <person name="Kohn T."/>
            <person name="Peeters S.H."/>
            <person name="Heuer A."/>
            <person name="Rast P."/>
            <person name="Oberbeckmann S."/>
            <person name="Bunk B."/>
            <person name="Jeske O."/>
            <person name="Meyerdierks A."/>
            <person name="Storesund J.E."/>
            <person name="Kallscheuer N."/>
            <person name="Luecker S."/>
            <person name="Lage O.M."/>
            <person name="Pohl T."/>
            <person name="Merkel B.J."/>
            <person name="Hornburger P."/>
            <person name="Mueller R.-W."/>
            <person name="Bruemmer F."/>
            <person name="Labrenz M."/>
            <person name="Spormann A.M."/>
            <person name="Op Den Camp H."/>
            <person name="Overmann J."/>
            <person name="Amann R."/>
            <person name="Jetten M.S.M."/>
            <person name="Mascher T."/>
            <person name="Medema M.H."/>
            <person name="Devos D.P."/>
            <person name="Kaster A.-K."/>
            <person name="Ovreas L."/>
            <person name="Rohde M."/>
            <person name="Galperin M.Y."/>
            <person name="Jogler C."/>
        </authorList>
    </citation>
    <scope>NUCLEOTIDE SEQUENCE [LARGE SCALE GENOMIC DNA]</scope>
    <source>
        <strain evidence="6 7">Pla111</strain>
    </source>
</reference>
<evidence type="ECO:0000313" key="6">
    <source>
        <dbReference type="EMBL" id="TWT41583.1"/>
    </source>
</evidence>
<gene>
    <name evidence="6" type="primary">tatC2</name>
    <name evidence="5" type="synonym">tatC</name>
    <name evidence="6" type="ORF">Pla111_29600</name>
</gene>
<keyword evidence="2 5" id="KW-0812">Transmembrane</keyword>
<keyword evidence="5" id="KW-0811">Translocation</keyword>
<sequence length="333" mass="37331">MPTSDDKDAFADTRMSFGEHLDELRSALFKAVLSIAIGFGVGLIVGYPVAQLIQTPLVEGMKELRMKQRLRQRAELGIESSGVADQMIDEGWAPEAQRVETQELAKLLESLGVSFQKQQLAAVPAVVPLTLWRDLDNDSSVRPIGTGVPDAFTVYIKTSLVVGIILSSPFVFYFLWSFVAAGLYPHERRYVHLFLPISIGLFLAGAALAFFVVFRFVLAFLFDFFDWMQIDPTPRISEWLGFVLLLPIGFGLSFQLPLVMLFLERISVFTVAQYFSYWRYAVLVIAVISMMLTPAEPYSMILMAIPLVFLYFGGALMCQLMPRPKGAFERAIP</sequence>
<keyword evidence="5" id="KW-0813">Transport</keyword>
<dbReference type="InterPro" id="IPR002033">
    <property type="entry name" value="TatC"/>
</dbReference>
<evidence type="ECO:0000256" key="2">
    <source>
        <dbReference type="ARBA" id="ARBA00022692"/>
    </source>
</evidence>
<comment type="subunit">
    <text evidence="5">Forms a complex with TatA.</text>
</comment>
<feature type="transmembrane region" description="Helical" evidence="5">
    <location>
        <begin position="160"/>
        <end position="181"/>
    </location>
</feature>
<keyword evidence="5" id="KW-0653">Protein transport</keyword>
<comment type="caution">
    <text evidence="6">The sequence shown here is derived from an EMBL/GenBank/DDBJ whole genome shotgun (WGS) entry which is preliminary data.</text>
</comment>
<keyword evidence="5" id="KW-1003">Cell membrane</keyword>
<dbReference type="Proteomes" id="UP000318995">
    <property type="component" value="Unassembled WGS sequence"/>
</dbReference>
<dbReference type="Pfam" id="PF00902">
    <property type="entry name" value="TatC"/>
    <property type="match status" value="1"/>
</dbReference>
<comment type="similarity">
    <text evidence="5">Belongs to the TatC family.</text>
</comment>
<feature type="transmembrane region" description="Helical" evidence="5">
    <location>
        <begin position="242"/>
        <end position="263"/>
    </location>
</feature>
<dbReference type="GO" id="GO:0009977">
    <property type="term" value="F:proton motive force dependent protein transmembrane transporter activity"/>
    <property type="evidence" value="ECO:0007669"/>
    <property type="project" value="TreeGrafter"/>
</dbReference>
<protein>
    <recommendedName>
        <fullName evidence="5">Sec-independent protein translocase protein TatC</fullName>
    </recommendedName>
</protein>
<comment type="subcellular location">
    <subcellularLocation>
        <location evidence="5">Cell membrane</location>
        <topology evidence="5">Multi-pass membrane protein</topology>
    </subcellularLocation>
    <subcellularLocation>
        <location evidence="1">Membrane</location>
        <topology evidence="1">Multi-pass membrane protein</topology>
    </subcellularLocation>
</comment>
<dbReference type="EMBL" id="SJPH01000008">
    <property type="protein sequence ID" value="TWT41583.1"/>
    <property type="molecule type" value="Genomic_DNA"/>
</dbReference>
<dbReference type="PANTHER" id="PTHR30371">
    <property type="entry name" value="SEC-INDEPENDENT PROTEIN TRANSLOCASE PROTEIN TATC"/>
    <property type="match status" value="1"/>
</dbReference>
<comment type="function">
    <text evidence="5">Part of the twin-arginine translocation (Tat) system that transports large folded proteins containing a characteristic twin-arginine motif in their signal peptide across membranes.</text>
</comment>